<evidence type="ECO:0000313" key="7">
    <source>
        <dbReference type="Proteomes" id="UP000250163"/>
    </source>
</evidence>
<dbReference type="SUPFAM" id="SSF46689">
    <property type="entry name" value="Homeodomain-like"/>
    <property type="match status" value="1"/>
</dbReference>
<gene>
    <name evidence="6" type="ORF">MORIYA_4281</name>
</gene>
<keyword evidence="2" id="KW-0238">DNA-binding</keyword>
<dbReference type="GO" id="GO:0003700">
    <property type="term" value="F:DNA-binding transcription factor activity"/>
    <property type="evidence" value="ECO:0007669"/>
    <property type="project" value="InterPro"/>
</dbReference>
<dbReference type="InterPro" id="IPR018062">
    <property type="entry name" value="HTH_AraC-typ_CS"/>
</dbReference>
<sequence length="210" mass="23685">MVLHPDELHNGRAGSDEGFGYRMLYVDPACISDAVRVIVGRPCPLPFVRESVSENKVLAHAIQLVSMCSEKAKETLARDEIILHLANGLISGDPDCNKLNRKYTINYQAVDRAREYLYHANNRIVHSTELEKVTGLTRYDLSRQFRKVLGTSPYRYSVNRRLDAARQLIQQNKPIVEVAFETGFSDQAHFSRLFKSACGITPGRYASIGK</sequence>
<accession>A0A330LVM8</accession>
<evidence type="ECO:0000256" key="1">
    <source>
        <dbReference type="ARBA" id="ARBA00023015"/>
    </source>
</evidence>
<evidence type="ECO:0000313" key="6">
    <source>
        <dbReference type="EMBL" id="SQD80733.1"/>
    </source>
</evidence>
<dbReference type="Proteomes" id="UP000250163">
    <property type="component" value="Chromosome MORIYA"/>
</dbReference>
<dbReference type="Pfam" id="PF12833">
    <property type="entry name" value="HTH_18"/>
    <property type="match status" value="1"/>
</dbReference>
<proteinExistence type="predicted"/>
<dbReference type="KEGG" id="mya:MORIYA_4281"/>
<evidence type="ECO:0000256" key="2">
    <source>
        <dbReference type="ARBA" id="ARBA00023125"/>
    </source>
</evidence>
<dbReference type="Pfam" id="PF02311">
    <property type="entry name" value="AraC_binding"/>
    <property type="match status" value="1"/>
</dbReference>
<dbReference type="GO" id="GO:0043565">
    <property type="term" value="F:sequence-specific DNA binding"/>
    <property type="evidence" value="ECO:0007669"/>
    <property type="project" value="InterPro"/>
</dbReference>
<evidence type="ECO:0000259" key="5">
    <source>
        <dbReference type="PROSITE" id="PS01124"/>
    </source>
</evidence>
<dbReference type="EMBL" id="LS483250">
    <property type="protein sequence ID" value="SQD80733.1"/>
    <property type="molecule type" value="Genomic_DNA"/>
</dbReference>
<dbReference type="Gene3D" id="1.10.10.60">
    <property type="entry name" value="Homeodomain-like"/>
    <property type="match status" value="2"/>
</dbReference>
<keyword evidence="1" id="KW-0805">Transcription regulation</keyword>
<dbReference type="SMART" id="SM00342">
    <property type="entry name" value="HTH_ARAC"/>
    <property type="match status" value="1"/>
</dbReference>
<dbReference type="InterPro" id="IPR037923">
    <property type="entry name" value="HTH-like"/>
</dbReference>
<dbReference type="InterPro" id="IPR009057">
    <property type="entry name" value="Homeodomain-like_sf"/>
</dbReference>
<feature type="domain" description="HTH araC/xylS-type" evidence="5">
    <location>
        <begin position="111"/>
        <end position="208"/>
    </location>
</feature>
<keyword evidence="4" id="KW-0804">Transcription</keyword>
<dbReference type="PROSITE" id="PS01124">
    <property type="entry name" value="HTH_ARAC_FAMILY_2"/>
    <property type="match status" value="1"/>
</dbReference>
<dbReference type="InterPro" id="IPR050204">
    <property type="entry name" value="AraC_XylS_family_regulators"/>
</dbReference>
<organism evidence="6 7">
    <name type="scientific">Moritella yayanosii</name>
    <dbReference type="NCBI Taxonomy" id="69539"/>
    <lineage>
        <taxon>Bacteria</taxon>
        <taxon>Pseudomonadati</taxon>
        <taxon>Pseudomonadota</taxon>
        <taxon>Gammaproteobacteria</taxon>
        <taxon>Alteromonadales</taxon>
        <taxon>Moritellaceae</taxon>
        <taxon>Moritella</taxon>
    </lineage>
</organism>
<dbReference type="PANTHER" id="PTHR46796:SF2">
    <property type="entry name" value="TRANSCRIPTIONAL REGULATORY PROTEIN"/>
    <property type="match status" value="1"/>
</dbReference>
<evidence type="ECO:0000256" key="4">
    <source>
        <dbReference type="ARBA" id="ARBA00023163"/>
    </source>
</evidence>
<dbReference type="SUPFAM" id="SSF51215">
    <property type="entry name" value="Regulatory protein AraC"/>
    <property type="match status" value="1"/>
</dbReference>
<keyword evidence="7" id="KW-1185">Reference proteome</keyword>
<reference evidence="7" key="1">
    <citation type="submission" date="2018-05" db="EMBL/GenBank/DDBJ databases">
        <authorList>
            <person name="Cea G.-C."/>
            <person name="William W."/>
        </authorList>
    </citation>
    <scope>NUCLEOTIDE SEQUENCE [LARGE SCALE GENOMIC DNA]</scope>
    <source>
        <strain evidence="7">DB21MT 5</strain>
    </source>
</reference>
<dbReference type="AlphaFoldDB" id="A0A330LVM8"/>
<dbReference type="InterPro" id="IPR003313">
    <property type="entry name" value="AraC-bd"/>
</dbReference>
<dbReference type="PRINTS" id="PR00032">
    <property type="entry name" value="HTHARAC"/>
</dbReference>
<dbReference type="InterPro" id="IPR018060">
    <property type="entry name" value="HTH_AraC"/>
</dbReference>
<name>A0A330LVM8_9GAMM</name>
<protein>
    <submittedName>
        <fullName evidence="6">Transcriptional regulator, AraC family protein</fullName>
    </submittedName>
</protein>
<dbReference type="InterPro" id="IPR020449">
    <property type="entry name" value="Tscrpt_reg_AraC-type_HTH"/>
</dbReference>
<dbReference type="OrthoDB" id="9783876at2"/>
<dbReference type="PANTHER" id="PTHR46796">
    <property type="entry name" value="HTH-TYPE TRANSCRIPTIONAL ACTIVATOR RHAS-RELATED"/>
    <property type="match status" value="1"/>
</dbReference>
<dbReference type="PROSITE" id="PS00041">
    <property type="entry name" value="HTH_ARAC_FAMILY_1"/>
    <property type="match status" value="1"/>
</dbReference>
<evidence type="ECO:0000256" key="3">
    <source>
        <dbReference type="ARBA" id="ARBA00023159"/>
    </source>
</evidence>
<keyword evidence="3" id="KW-0010">Activator</keyword>